<keyword evidence="3" id="KW-1185">Reference proteome</keyword>
<evidence type="ECO:0000313" key="3">
    <source>
        <dbReference type="Proteomes" id="UP000316726"/>
    </source>
</evidence>
<organism evidence="2 3">
    <name type="scientific">Chloropicon primus</name>
    <dbReference type="NCBI Taxonomy" id="1764295"/>
    <lineage>
        <taxon>Eukaryota</taxon>
        <taxon>Viridiplantae</taxon>
        <taxon>Chlorophyta</taxon>
        <taxon>Chloropicophyceae</taxon>
        <taxon>Chloropicales</taxon>
        <taxon>Chloropicaceae</taxon>
        <taxon>Chloropicon</taxon>
    </lineage>
</organism>
<evidence type="ECO:0000313" key="2">
    <source>
        <dbReference type="EMBL" id="QDZ20717.1"/>
    </source>
</evidence>
<feature type="region of interest" description="Disordered" evidence="1">
    <location>
        <begin position="96"/>
        <end position="139"/>
    </location>
</feature>
<proteinExistence type="predicted"/>
<name>A0A5B8MJW4_9CHLO</name>
<gene>
    <name evidence="2" type="ORF">A3770_04p32350</name>
</gene>
<protein>
    <submittedName>
        <fullName evidence="2">Uncharacterized protein</fullName>
    </submittedName>
</protein>
<feature type="region of interest" description="Disordered" evidence="1">
    <location>
        <begin position="56"/>
        <end position="75"/>
    </location>
</feature>
<accession>A0A5B8MJW4</accession>
<evidence type="ECO:0000256" key="1">
    <source>
        <dbReference type="SAM" id="MobiDB-lite"/>
    </source>
</evidence>
<sequence>MLEPVEERLSKTLDELIDYLGETYCNLVGANSALGTVNRDVDACLAFLRRRERPAAAAEVCAPRPKREEASPAGAELPDEIEKILAKARRVVDPLQAKAASRAGGKKPAKAAEARGEPLAPTPKPAQKPRRKPELKLPPRVKELRKLATDSAEALLEDGHFVAGAASSFKGRALKLLKGGRPGTVGGGHASALEDLAERANEIKTRVDGVEDMTQSDLAMLRADMKDFLEQRQLLHKRIERMKEYGQQWKDVASRGSGREADGQGSGGVMKDITCSGKLNSLSMCWIPKETLARLLDGEEGSEDRTRNLLLQSNLALEGTSSYQRKHEVVAKARGLLQQKLLQLRVEGEFMGSFLGAVEELRRNQATRGMTMEDAVSLERLCALARFQQQLGMDPKSNQKKGFFFRQEKQEGG</sequence>
<dbReference type="AlphaFoldDB" id="A0A5B8MJW4"/>
<reference evidence="2 3" key="1">
    <citation type="submission" date="2018-07" db="EMBL/GenBank/DDBJ databases">
        <title>The complete nuclear genome of the prasinophyte Chloropicon primus (CCMP1205).</title>
        <authorList>
            <person name="Pombert J.-F."/>
            <person name="Otis C."/>
            <person name="Turmel M."/>
            <person name="Lemieux C."/>
        </authorList>
    </citation>
    <scope>NUCLEOTIDE SEQUENCE [LARGE SCALE GENOMIC DNA]</scope>
    <source>
        <strain evidence="2 3">CCMP1205</strain>
    </source>
</reference>
<dbReference type="Proteomes" id="UP000316726">
    <property type="component" value="Chromosome 4"/>
</dbReference>
<dbReference type="EMBL" id="CP031037">
    <property type="protein sequence ID" value="QDZ20717.1"/>
    <property type="molecule type" value="Genomic_DNA"/>
</dbReference>